<reference evidence="3 4" key="1">
    <citation type="journal article" date="2016" name="Front. Microbiol.">
        <title>Genomic Resource of Rice Seed Associated Bacteria.</title>
        <authorList>
            <person name="Midha S."/>
            <person name="Bansal K."/>
            <person name="Sharma S."/>
            <person name="Kumar N."/>
            <person name="Patil P.P."/>
            <person name="Chaudhry V."/>
            <person name="Patil P.B."/>
        </authorList>
    </citation>
    <scope>NUCLEOTIDE SEQUENCE [LARGE SCALE GENOMIC DNA]</scope>
    <source>
        <strain evidence="3 4">NS334</strain>
    </source>
</reference>
<dbReference type="Pfam" id="PF04820">
    <property type="entry name" value="Trp_halogenase"/>
    <property type="match status" value="1"/>
</dbReference>
<feature type="active site" evidence="1">
    <location>
        <position position="75"/>
    </location>
</feature>
<evidence type="ECO:0000313" key="3">
    <source>
        <dbReference type="EMBL" id="KTT74782.1"/>
    </source>
</evidence>
<protein>
    <submittedName>
        <fullName evidence="3">Tryptophan halogenase</fullName>
    </submittedName>
</protein>
<keyword evidence="2" id="KW-0547">Nucleotide-binding</keyword>
<feature type="binding site" evidence="2">
    <location>
        <position position="182"/>
    </location>
    <ligand>
        <name>FAD</name>
        <dbReference type="ChEBI" id="CHEBI:57692"/>
    </ligand>
</feature>
<dbReference type="PANTHER" id="PTHR43747">
    <property type="entry name" value="FAD-BINDING PROTEIN"/>
    <property type="match status" value="1"/>
</dbReference>
<dbReference type="GO" id="GO:0004497">
    <property type="term" value="F:monooxygenase activity"/>
    <property type="evidence" value="ECO:0007669"/>
    <property type="project" value="InterPro"/>
</dbReference>
<dbReference type="InterPro" id="IPR033856">
    <property type="entry name" value="Trp_halogen"/>
</dbReference>
<dbReference type="OrthoDB" id="462203at2"/>
<dbReference type="Gene3D" id="3.50.50.60">
    <property type="entry name" value="FAD/NAD(P)-binding domain"/>
    <property type="match status" value="1"/>
</dbReference>
<gene>
    <name evidence="3" type="ORF">NS334_04485</name>
</gene>
<accession>A0A147I7F1</accession>
<feature type="binding site" evidence="2">
    <location>
        <position position="75"/>
    </location>
    <ligand>
        <name>7-chloro-L-tryptophan</name>
        <dbReference type="ChEBI" id="CHEBI:58713"/>
    </ligand>
</feature>
<feature type="binding site" evidence="2">
    <location>
        <position position="338"/>
    </location>
    <ligand>
        <name>L-tryptophan</name>
        <dbReference type="ChEBI" id="CHEBI:57912"/>
    </ligand>
</feature>
<organism evidence="3 4">
    <name type="scientific">Sphingomonas endophytica</name>
    <dbReference type="NCBI Taxonomy" id="869719"/>
    <lineage>
        <taxon>Bacteria</taxon>
        <taxon>Pseudomonadati</taxon>
        <taxon>Pseudomonadota</taxon>
        <taxon>Alphaproteobacteria</taxon>
        <taxon>Sphingomonadales</taxon>
        <taxon>Sphingomonadaceae</taxon>
        <taxon>Sphingomonas</taxon>
    </lineage>
</organism>
<dbReference type="PATRIC" id="fig|869719.3.peg.276"/>
<proteinExistence type="predicted"/>
<dbReference type="PIRSF" id="PIRSF011396">
    <property type="entry name" value="Trp_halogenase"/>
    <property type="match status" value="1"/>
</dbReference>
<dbReference type="Proteomes" id="UP000074310">
    <property type="component" value="Unassembled WGS sequence"/>
</dbReference>
<evidence type="ECO:0000256" key="1">
    <source>
        <dbReference type="PIRSR" id="PIRSR011396-1"/>
    </source>
</evidence>
<keyword evidence="4" id="KW-1185">Reference proteome</keyword>
<name>A0A147I7F1_9SPHN</name>
<feature type="binding site" evidence="2">
    <location>
        <begin position="11"/>
        <end position="14"/>
    </location>
    <ligand>
        <name>FAD</name>
        <dbReference type="ChEBI" id="CHEBI:57692"/>
    </ligand>
</feature>
<dbReference type="InterPro" id="IPR006905">
    <property type="entry name" value="Flavin_halogenase"/>
</dbReference>
<dbReference type="InterPro" id="IPR036188">
    <property type="entry name" value="FAD/NAD-bd_sf"/>
</dbReference>
<evidence type="ECO:0000313" key="4">
    <source>
        <dbReference type="Proteomes" id="UP000074310"/>
    </source>
</evidence>
<dbReference type="EMBL" id="LDTB01000010">
    <property type="protein sequence ID" value="KTT74782.1"/>
    <property type="molecule type" value="Genomic_DNA"/>
</dbReference>
<feature type="binding site" evidence="2">
    <location>
        <position position="329"/>
    </location>
    <ligand>
        <name>FAD</name>
        <dbReference type="ChEBI" id="CHEBI:57692"/>
    </ligand>
</feature>
<keyword evidence="2" id="KW-0274">FAD</keyword>
<evidence type="ECO:0000256" key="2">
    <source>
        <dbReference type="PIRSR" id="PIRSR011396-2"/>
    </source>
</evidence>
<dbReference type="AlphaFoldDB" id="A0A147I7F1"/>
<dbReference type="RefSeq" id="WP_058754899.1">
    <property type="nucleotide sequence ID" value="NZ_LDTB01000010.1"/>
</dbReference>
<sequence length="498" mass="54422">MTPPRVVILGGGSAGWITAHLMRHAWPDAAITLVEAPDIATIGVGEGSTPTLKRFFEVIGIAEAEWMPRCHATYKAGIRFDGWSPAAPWPSYRHPFITQVDVHTREAFVLNCRNRRLGHDVPVHPDAFLLGARLSAEGKAPIAPPHFPFRMEYGYHFDAALLGAFLRDVAVARGVVHRAARVEQVTRHANGDVAALVTDAGEAIAAELFVDCSGFAGRLIEQVLDVPFHGFGDHLFNDAAVVAPTPPVAAPATETVATALSNGWCWSIPLQHRVGNGYVYASAFQSAEAAETELRARLGLVDADEVRHLRFRVGRRARHWERNVVAVGLSQGFIEPLEATALHLVLNTVEQFIGHYARGKGTAKDRGAFNETINARIEGVRDYIVAHYKLTTRTDSDYWRANAANVALPDPLLDILDTWFRRGDLAEALRRQGNASHFGELSWHCLLAGYGAFPPVSEAPRDDVDFHAQRDVAAFLAGCALNYPAQREVLAAQSARPA</sequence>
<comment type="caution">
    <text evidence="3">The sequence shown here is derived from an EMBL/GenBank/DDBJ whole genome shotgun (WGS) entry which is preliminary data.</text>
</comment>
<dbReference type="SUPFAM" id="SSF51905">
    <property type="entry name" value="FAD/NAD(P)-binding domain"/>
    <property type="match status" value="1"/>
</dbReference>
<dbReference type="GO" id="GO:0000166">
    <property type="term" value="F:nucleotide binding"/>
    <property type="evidence" value="ECO:0007669"/>
    <property type="project" value="UniProtKB-KW"/>
</dbReference>
<keyword evidence="2" id="KW-0285">Flavoprotein</keyword>
<dbReference type="PANTHER" id="PTHR43747:SF4">
    <property type="entry name" value="FLAVIN-DEPENDENT TRYPTOPHAN HALOGENASE"/>
    <property type="match status" value="1"/>
</dbReference>
<dbReference type="InterPro" id="IPR050816">
    <property type="entry name" value="Flavin-dep_Halogenase_NPB"/>
</dbReference>